<dbReference type="AlphaFoldDB" id="A0A699UP11"/>
<dbReference type="SUPFAM" id="SSF53098">
    <property type="entry name" value="Ribonuclease H-like"/>
    <property type="match status" value="1"/>
</dbReference>
<proteinExistence type="predicted"/>
<dbReference type="GO" id="GO:0003676">
    <property type="term" value="F:nucleic acid binding"/>
    <property type="evidence" value="ECO:0007669"/>
    <property type="project" value="InterPro"/>
</dbReference>
<dbReference type="InterPro" id="IPR036397">
    <property type="entry name" value="RNaseH_sf"/>
</dbReference>
<accession>A0A699UP11</accession>
<name>A0A699UP11_TANCI</name>
<evidence type="ECO:0000313" key="1">
    <source>
        <dbReference type="EMBL" id="GFD21514.1"/>
    </source>
</evidence>
<dbReference type="InterPro" id="IPR012337">
    <property type="entry name" value="RNaseH-like_sf"/>
</dbReference>
<organism evidence="1">
    <name type="scientific">Tanacetum cinerariifolium</name>
    <name type="common">Dalmatian daisy</name>
    <name type="synonym">Chrysanthemum cinerariifolium</name>
    <dbReference type="NCBI Taxonomy" id="118510"/>
    <lineage>
        <taxon>Eukaryota</taxon>
        <taxon>Viridiplantae</taxon>
        <taxon>Streptophyta</taxon>
        <taxon>Embryophyta</taxon>
        <taxon>Tracheophyta</taxon>
        <taxon>Spermatophyta</taxon>
        <taxon>Magnoliopsida</taxon>
        <taxon>eudicotyledons</taxon>
        <taxon>Gunneridae</taxon>
        <taxon>Pentapetalae</taxon>
        <taxon>asterids</taxon>
        <taxon>campanulids</taxon>
        <taxon>Asterales</taxon>
        <taxon>Asteraceae</taxon>
        <taxon>Asteroideae</taxon>
        <taxon>Anthemideae</taxon>
        <taxon>Anthemidinae</taxon>
        <taxon>Tanacetum</taxon>
    </lineage>
</organism>
<reference evidence="1" key="1">
    <citation type="journal article" date="2019" name="Sci. Rep.">
        <title>Draft genome of Tanacetum cinerariifolium, the natural source of mosquito coil.</title>
        <authorList>
            <person name="Yamashiro T."/>
            <person name="Shiraishi A."/>
            <person name="Satake H."/>
            <person name="Nakayama K."/>
        </authorList>
    </citation>
    <scope>NUCLEOTIDE SEQUENCE</scope>
</reference>
<dbReference type="InterPro" id="IPR039537">
    <property type="entry name" value="Retrotran_Ty1/copia-like"/>
</dbReference>
<sequence>MGKSTKKTHKPKSEDTNQEKLYLLPMDLCGPICVESIDGKKYILVIVDDYSRFTWTMELSLSIKRYDITMKRLASLMKH</sequence>
<protein>
    <submittedName>
        <fullName evidence="1">Ribonuclease H-like domain-containing protein</fullName>
    </submittedName>
</protein>
<comment type="caution">
    <text evidence="1">The sequence shown here is derived from an EMBL/GenBank/DDBJ whole genome shotgun (WGS) entry which is preliminary data.</text>
</comment>
<dbReference type="EMBL" id="BKCJ011330396">
    <property type="protein sequence ID" value="GFD21514.1"/>
    <property type="molecule type" value="Genomic_DNA"/>
</dbReference>
<gene>
    <name evidence="1" type="ORF">Tci_893483</name>
</gene>
<dbReference type="PANTHER" id="PTHR42648:SF18">
    <property type="entry name" value="RETROTRANSPOSON, UNCLASSIFIED-LIKE PROTEIN"/>
    <property type="match status" value="1"/>
</dbReference>
<dbReference type="PANTHER" id="PTHR42648">
    <property type="entry name" value="TRANSPOSASE, PUTATIVE-RELATED"/>
    <property type="match status" value="1"/>
</dbReference>
<dbReference type="Gene3D" id="3.30.420.10">
    <property type="entry name" value="Ribonuclease H-like superfamily/Ribonuclease H"/>
    <property type="match status" value="1"/>
</dbReference>